<dbReference type="InterPro" id="IPR001247">
    <property type="entry name" value="ExoRNase_PH_dom1"/>
</dbReference>
<evidence type="ECO:0000259" key="13">
    <source>
        <dbReference type="Pfam" id="PF03725"/>
    </source>
</evidence>
<dbReference type="InterPro" id="IPR050590">
    <property type="entry name" value="Exosome_comp_Rrp42_subfam"/>
</dbReference>
<dbReference type="GO" id="GO:0015297">
    <property type="term" value="F:antiporter activity"/>
    <property type="evidence" value="ECO:0007669"/>
    <property type="project" value="InterPro"/>
</dbReference>
<reference evidence="14" key="1">
    <citation type="submission" date="2022-07" db="EMBL/GenBank/DDBJ databases">
        <title>Phylogenomic reconstructions and comparative analyses of Kickxellomycotina fungi.</title>
        <authorList>
            <person name="Reynolds N.K."/>
            <person name="Stajich J.E."/>
            <person name="Barry K."/>
            <person name="Grigoriev I.V."/>
            <person name="Crous P."/>
            <person name="Smith M.E."/>
        </authorList>
    </citation>
    <scope>NUCLEOTIDE SEQUENCE</scope>
    <source>
        <strain evidence="14">NBRC 105413</strain>
    </source>
</reference>
<evidence type="ECO:0000256" key="3">
    <source>
        <dbReference type="ARBA" id="ARBA00006678"/>
    </source>
</evidence>
<comment type="caution">
    <text evidence="14">The sequence shown here is derived from an EMBL/GenBank/DDBJ whole genome shotgun (WGS) entry which is preliminary data.</text>
</comment>
<dbReference type="InterPro" id="IPR020568">
    <property type="entry name" value="Ribosomal_Su5_D2-typ_SF"/>
</dbReference>
<evidence type="ECO:0000256" key="1">
    <source>
        <dbReference type="ARBA" id="ARBA00004496"/>
    </source>
</evidence>
<proteinExistence type="inferred from homology"/>
<dbReference type="PANTHER" id="PTHR11097">
    <property type="entry name" value="EXOSOME COMPLEX EXONUCLEASE RIBOSOMAL RNA PROCESSING PROTEIN"/>
    <property type="match status" value="1"/>
</dbReference>
<feature type="domain" description="Exoribonuclease phosphorolytic" evidence="13">
    <location>
        <begin position="696"/>
        <end position="757"/>
    </location>
</feature>
<feature type="transmembrane region" description="Helical" evidence="11">
    <location>
        <begin position="433"/>
        <end position="458"/>
    </location>
</feature>
<dbReference type="InterPro" id="IPR015847">
    <property type="entry name" value="ExoRNase_PH_dom2"/>
</dbReference>
<feature type="transmembrane region" description="Helical" evidence="11">
    <location>
        <begin position="341"/>
        <end position="365"/>
    </location>
</feature>
<dbReference type="GO" id="GO:0005730">
    <property type="term" value="C:nucleolus"/>
    <property type="evidence" value="ECO:0007669"/>
    <property type="project" value="UniProtKB-SubCell"/>
</dbReference>
<dbReference type="Proteomes" id="UP001145021">
    <property type="component" value="Unassembled WGS sequence"/>
</dbReference>
<dbReference type="GO" id="GO:0034473">
    <property type="term" value="P:U1 snRNA 3'-end processing"/>
    <property type="evidence" value="ECO:0007669"/>
    <property type="project" value="TreeGrafter"/>
</dbReference>
<keyword evidence="11" id="KW-0472">Membrane</keyword>
<evidence type="ECO:0000256" key="4">
    <source>
        <dbReference type="ARBA" id="ARBA00010199"/>
    </source>
</evidence>
<keyword evidence="9" id="KW-0539">Nucleus</keyword>
<keyword evidence="6" id="KW-0698">rRNA processing</keyword>
<dbReference type="InterPro" id="IPR036345">
    <property type="entry name" value="ExoRNase_PH_dom2_sf"/>
</dbReference>
<dbReference type="GO" id="GO:0071035">
    <property type="term" value="P:nuclear polyadenylation-dependent rRNA catabolic process"/>
    <property type="evidence" value="ECO:0007669"/>
    <property type="project" value="TreeGrafter"/>
</dbReference>
<evidence type="ECO:0000256" key="11">
    <source>
        <dbReference type="SAM" id="Phobius"/>
    </source>
</evidence>
<evidence type="ECO:0000256" key="6">
    <source>
        <dbReference type="ARBA" id="ARBA00022552"/>
    </source>
</evidence>
<keyword evidence="11" id="KW-1133">Transmembrane helix</keyword>
<feature type="transmembrane region" description="Helical" evidence="11">
    <location>
        <begin position="184"/>
        <end position="204"/>
    </location>
</feature>
<name>A0A9W8CJL4_9FUNG</name>
<dbReference type="GO" id="GO:0071038">
    <property type="term" value="P:TRAMP-dependent tRNA surveillance pathway"/>
    <property type="evidence" value="ECO:0007669"/>
    <property type="project" value="TreeGrafter"/>
</dbReference>
<dbReference type="GO" id="GO:0042910">
    <property type="term" value="F:xenobiotic transmembrane transporter activity"/>
    <property type="evidence" value="ECO:0007669"/>
    <property type="project" value="InterPro"/>
</dbReference>
<evidence type="ECO:0000256" key="9">
    <source>
        <dbReference type="ARBA" id="ARBA00023242"/>
    </source>
</evidence>
<feature type="transmembrane region" description="Helical" evidence="11">
    <location>
        <begin position="407"/>
        <end position="427"/>
    </location>
</feature>
<dbReference type="FunFam" id="3.30.230.70:FF:000017">
    <property type="entry name" value="Exosome complex component Rrp42"/>
    <property type="match status" value="1"/>
</dbReference>
<dbReference type="GO" id="GO:0035925">
    <property type="term" value="F:mRNA 3'-UTR AU-rich region binding"/>
    <property type="evidence" value="ECO:0007669"/>
    <property type="project" value="TreeGrafter"/>
</dbReference>
<dbReference type="GO" id="GO:0071028">
    <property type="term" value="P:nuclear mRNA surveillance"/>
    <property type="evidence" value="ECO:0007669"/>
    <property type="project" value="TreeGrafter"/>
</dbReference>
<accession>A0A9W8CJL4</accession>
<feature type="transmembrane region" description="Helical" evidence="11">
    <location>
        <begin position="112"/>
        <end position="132"/>
    </location>
</feature>
<dbReference type="GO" id="GO:0034475">
    <property type="term" value="P:U4 snRNA 3'-end processing"/>
    <property type="evidence" value="ECO:0007669"/>
    <property type="project" value="TreeGrafter"/>
</dbReference>
<evidence type="ECO:0000256" key="10">
    <source>
        <dbReference type="ARBA" id="ARBA00030617"/>
    </source>
</evidence>
<dbReference type="GO" id="GO:0016075">
    <property type="term" value="P:rRNA catabolic process"/>
    <property type="evidence" value="ECO:0007669"/>
    <property type="project" value="TreeGrafter"/>
</dbReference>
<keyword evidence="8" id="KW-0694">RNA-binding</keyword>
<gene>
    <name evidence="14" type="ORF">LPJ64_003893</name>
</gene>
<evidence type="ECO:0000256" key="5">
    <source>
        <dbReference type="ARBA" id="ARBA00022490"/>
    </source>
</evidence>
<dbReference type="Gene3D" id="3.30.230.70">
    <property type="entry name" value="GHMP Kinase, N-terminal domain"/>
    <property type="match status" value="1"/>
</dbReference>
<keyword evidence="11" id="KW-0812">Transmembrane</keyword>
<dbReference type="Pfam" id="PF01138">
    <property type="entry name" value="RNase_PH"/>
    <property type="match status" value="1"/>
</dbReference>
<feature type="transmembrane region" description="Helical" evidence="11">
    <location>
        <begin position="216"/>
        <end position="237"/>
    </location>
</feature>
<keyword evidence="7" id="KW-0271">Exosome</keyword>
<dbReference type="AlphaFoldDB" id="A0A9W8CJL4"/>
<dbReference type="Pfam" id="PF03725">
    <property type="entry name" value="RNase_PH_C"/>
    <property type="match status" value="1"/>
</dbReference>
<comment type="subcellular location">
    <subcellularLocation>
        <location evidence="1">Cytoplasm</location>
    </subcellularLocation>
    <subcellularLocation>
        <location evidence="2">Nucleus</location>
        <location evidence="2">Nucleolus</location>
    </subcellularLocation>
</comment>
<feature type="transmembrane region" description="Helical" evidence="11">
    <location>
        <begin position="257"/>
        <end position="276"/>
    </location>
</feature>
<dbReference type="NCBIfam" id="TIGR00797">
    <property type="entry name" value="matE"/>
    <property type="match status" value="1"/>
</dbReference>
<evidence type="ECO:0000256" key="8">
    <source>
        <dbReference type="ARBA" id="ARBA00022884"/>
    </source>
</evidence>
<evidence type="ECO:0000256" key="7">
    <source>
        <dbReference type="ARBA" id="ARBA00022835"/>
    </source>
</evidence>
<sequence length="768" mass="82990">MRIHDENIGDIDDSEGNADTNTHRAWLSEAHYQVSKALPMAVAGVIRSCTSIVELRALGHIGSKPLAGRSLSLLIVSLTGYPLMYGFGGALESLCSQAFTGARGTNKKIGVYVQHSIWLFLFANIFVTILWLNPEPVFWLLAKTDPEVLQYARVYLTFECIYFPCIIVQSCLKRFLLAQGLMKPTVWFELAGLVCMYLSLVVFVDNPEVDLGFIGVPIATTFAYIAVLVSNAVYIWASRSRSEWGRFTMADFRHNSYLIIALGVPCGISGIASYGFSDLATIAVTALGAEGLAIQAVLNSIKSSLARTGSYLGIVISSRVGNLLGARSPERALLSSKVSTMMTLIATSAMALAMLSCQHTVASFITNDEKLIAGLVPLLPMLVMVVMFDILSNVFTGILRGQGRQGIAAVIRVVVLYVFAVPLAYVLCFPLGLGLYGLWVGLAAGFALIMLAEAWLVFSSNWRAEAERCIERVGGNKIRSCADSPLDETSDSEKSGQVTFAMQTFERIHPVEFQRRFLTQDTRHSGRAFTEFRLPHIVKGSVSTAQGSATVRLGNTIMVCGIKAEVCEPDVNRPTHGYLTTNVELSPMCSARFRPGAPSEEAQVASEHIHRLVSSSVDLSSLCIEEDKVVWSLAADIVCLKYDGNAIDAAVMAVVAALEDLKLPSVMVDPATGIVNADPATAGSLQLGIDSRLFPATFSLVDDRFLVADADDAEEQMTTASLLVVLDSHKQIVNVWKRGAGVLSRETIAGCIKAAAARKTEIESALDA</sequence>
<evidence type="ECO:0000259" key="12">
    <source>
        <dbReference type="Pfam" id="PF01138"/>
    </source>
</evidence>
<evidence type="ECO:0000313" key="14">
    <source>
        <dbReference type="EMBL" id="KAJ1644426.1"/>
    </source>
</evidence>
<dbReference type="GO" id="GO:0000176">
    <property type="term" value="C:nuclear exosome (RNase complex)"/>
    <property type="evidence" value="ECO:0007669"/>
    <property type="project" value="UniProtKB-ARBA"/>
</dbReference>
<dbReference type="GO" id="GO:0000177">
    <property type="term" value="C:cytoplasmic exosome (RNase complex)"/>
    <property type="evidence" value="ECO:0007669"/>
    <property type="project" value="TreeGrafter"/>
</dbReference>
<protein>
    <recommendedName>
        <fullName evidence="10">Ribosomal RNA-processing protein 43</fullName>
    </recommendedName>
</protein>
<keyword evidence="15" id="KW-1185">Reference proteome</keyword>
<organism evidence="14 15">
    <name type="scientific">Coemansia asiatica</name>
    <dbReference type="NCBI Taxonomy" id="1052880"/>
    <lineage>
        <taxon>Eukaryota</taxon>
        <taxon>Fungi</taxon>
        <taxon>Fungi incertae sedis</taxon>
        <taxon>Zoopagomycota</taxon>
        <taxon>Kickxellomycotina</taxon>
        <taxon>Kickxellomycetes</taxon>
        <taxon>Kickxellales</taxon>
        <taxon>Kickxellaceae</taxon>
        <taxon>Coemansia</taxon>
    </lineage>
</organism>
<dbReference type="SUPFAM" id="SSF55666">
    <property type="entry name" value="Ribonuclease PH domain 2-like"/>
    <property type="match status" value="1"/>
</dbReference>
<dbReference type="GO" id="GO:0034476">
    <property type="term" value="P:U5 snRNA 3'-end processing"/>
    <property type="evidence" value="ECO:0007669"/>
    <property type="project" value="TreeGrafter"/>
</dbReference>
<dbReference type="Pfam" id="PF01554">
    <property type="entry name" value="MatE"/>
    <property type="match status" value="2"/>
</dbReference>
<dbReference type="GO" id="GO:0000467">
    <property type="term" value="P:exonucleolytic trimming to generate mature 3'-end of 5.8S rRNA from tricistronic rRNA transcript (SSU-rRNA, 5.8S rRNA, LSU-rRNA)"/>
    <property type="evidence" value="ECO:0007669"/>
    <property type="project" value="TreeGrafter"/>
</dbReference>
<dbReference type="InterPro" id="IPR027408">
    <property type="entry name" value="PNPase/RNase_PH_dom_sf"/>
</dbReference>
<feature type="transmembrane region" description="Helical" evidence="11">
    <location>
        <begin position="371"/>
        <end position="395"/>
    </location>
</feature>
<feature type="domain" description="Exoribonuclease phosphorolytic" evidence="12">
    <location>
        <begin position="531"/>
        <end position="664"/>
    </location>
</feature>
<evidence type="ECO:0000313" key="15">
    <source>
        <dbReference type="Proteomes" id="UP001145021"/>
    </source>
</evidence>
<dbReference type="EMBL" id="JANBOH010000166">
    <property type="protein sequence ID" value="KAJ1644426.1"/>
    <property type="molecule type" value="Genomic_DNA"/>
</dbReference>
<dbReference type="GO" id="GO:0016020">
    <property type="term" value="C:membrane"/>
    <property type="evidence" value="ECO:0007669"/>
    <property type="project" value="InterPro"/>
</dbReference>
<dbReference type="PANTHER" id="PTHR11097:SF9">
    <property type="entry name" value="EXOSOME COMPLEX COMPONENT RRP43"/>
    <property type="match status" value="1"/>
</dbReference>
<keyword evidence="5" id="KW-0963">Cytoplasm</keyword>
<feature type="transmembrane region" description="Helical" evidence="11">
    <location>
        <begin position="152"/>
        <end position="172"/>
    </location>
</feature>
<dbReference type="SUPFAM" id="SSF54211">
    <property type="entry name" value="Ribosomal protein S5 domain 2-like"/>
    <property type="match status" value="1"/>
</dbReference>
<evidence type="ECO:0000256" key="2">
    <source>
        <dbReference type="ARBA" id="ARBA00004604"/>
    </source>
</evidence>
<comment type="similarity">
    <text evidence="4">Belongs to the multi antimicrobial extrusion (MATE) (TC 2.A.66.1) family.</text>
</comment>
<comment type="similarity">
    <text evidence="3">Belongs to the RNase PH family.</text>
</comment>
<dbReference type="InterPro" id="IPR002528">
    <property type="entry name" value="MATE_fam"/>
</dbReference>